<dbReference type="Pfam" id="PF01136">
    <property type="entry name" value="Peptidase_U32"/>
    <property type="match status" value="1"/>
</dbReference>
<organism evidence="1 2">
    <name type="scientific">Paenibacillus eucommiae</name>
    <dbReference type="NCBI Taxonomy" id="1355755"/>
    <lineage>
        <taxon>Bacteria</taxon>
        <taxon>Bacillati</taxon>
        <taxon>Bacillota</taxon>
        <taxon>Bacilli</taxon>
        <taxon>Bacillales</taxon>
        <taxon>Paenibacillaceae</taxon>
        <taxon>Paenibacillus</taxon>
    </lineage>
</organism>
<accession>A0ABS4J768</accession>
<sequence length="59" mass="6991">MIYTPKEKKSIHYLATIVNAYRQDIDAFFLDTENYVLSQVWRGEIHKAANRPLNTVFFL</sequence>
<name>A0ABS4J768_9BACL</name>
<dbReference type="InterPro" id="IPR001539">
    <property type="entry name" value="Peptidase_U32"/>
</dbReference>
<dbReference type="EMBL" id="JAGGLB010000037">
    <property type="protein sequence ID" value="MBP1995689.1"/>
    <property type="molecule type" value="Genomic_DNA"/>
</dbReference>
<evidence type="ECO:0000313" key="2">
    <source>
        <dbReference type="Proteomes" id="UP001519287"/>
    </source>
</evidence>
<proteinExistence type="predicted"/>
<keyword evidence="2" id="KW-1185">Reference proteome</keyword>
<evidence type="ECO:0000313" key="1">
    <source>
        <dbReference type="EMBL" id="MBP1995689.1"/>
    </source>
</evidence>
<dbReference type="Proteomes" id="UP001519287">
    <property type="component" value="Unassembled WGS sequence"/>
</dbReference>
<reference evidence="1 2" key="1">
    <citation type="submission" date="2021-03" db="EMBL/GenBank/DDBJ databases">
        <title>Genomic Encyclopedia of Type Strains, Phase IV (KMG-IV): sequencing the most valuable type-strain genomes for metagenomic binning, comparative biology and taxonomic classification.</title>
        <authorList>
            <person name="Goeker M."/>
        </authorList>
    </citation>
    <scope>NUCLEOTIDE SEQUENCE [LARGE SCALE GENOMIC DNA]</scope>
    <source>
        <strain evidence="1 2">DSM 26048</strain>
    </source>
</reference>
<protein>
    <submittedName>
        <fullName evidence="1">Collagenase-like PrtC family protease</fullName>
    </submittedName>
</protein>
<gene>
    <name evidence="1" type="ORF">J2Z66_007331</name>
</gene>
<comment type="caution">
    <text evidence="1">The sequence shown here is derived from an EMBL/GenBank/DDBJ whole genome shotgun (WGS) entry which is preliminary data.</text>
</comment>